<protein>
    <submittedName>
        <fullName evidence="4">Group XIIA secretory phospholipase A2-like</fullName>
    </submittedName>
</protein>
<dbReference type="GO" id="GO:0005509">
    <property type="term" value="F:calcium ion binding"/>
    <property type="evidence" value="ECO:0007669"/>
    <property type="project" value="InterPro"/>
</dbReference>
<feature type="signal peptide" evidence="2">
    <location>
        <begin position="1"/>
        <end position="24"/>
    </location>
</feature>
<dbReference type="KEGG" id="cvn:111121964"/>
<feature type="chain" id="PRO_5034065549" evidence="2">
    <location>
        <begin position="25"/>
        <end position="252"/>
    </location>
</feature>
<name>A0A8B8CTJ2_CRAVI</name>
<sequence>MAVYGCVLCLLVLWQVLAPGRGNSRDLLDDMLQDGEMGNVEGMFDKVGDMLGDLVDSLDSINSPCSYKCPNGVKPKDRANHIKSSNGCGTFGIEVDTSSVPLMTTCCDKHDFCYDTCNTDKDKCDQEFKSCLLDMCKTMENSLKEDEYEGCKATAELMYTGTTMLGCNSYREAQKNACDCGDVEGPPDDVLRVTSGKSTLKHARKSVNAEPIPGTENENAEKFYKTNDVPKSENLLKATKLKANKVHRHDDL</sequence>
<gene>
    <name evidence="4" type="primary">LOC111121964</name>
</gene>
<dbReference type="RefSeq" id="XP_022319172.1">
    <property type="nucleotide sequence ID" value="XM_022463464.1"/>
</dbReference>
<dbReference type="GO" id="GO:0050482">
    <property type="term" value="P:arachidonate secretion"/>
    <property type="evidence" value="ECO:0007669"/>
    <property type="project" value="InterPro"/>
</dbReference>
<keyword evidence="3" id="KW-1185">Reference proteome</keyword>
<dbReference type="SUPFAM" id="SSF48619">
    <property type="entry name" value="Phospholipase A2, PLA2"/>
    <property type="match status" value="1"/>
</dbReference>
<organism evidence="3 4">
    <name type="scientific">Crassostrea virginica</name>
    <name type="common">Eastern oyster</name>
    <dbReference type="NCBI Taxonomy" id="6565"/>
    <lineage>
        <taxon>Eukaryota</taxon>
        <taxon>Metazoa</taxon>
        <taxon>Spiralia</taxon>
        <taxon>Lophotrochozoa</taxon>
        <taxon>Mollusca</taxon>
        <taxon>Bivalvia</taxon>
        <taxon>Autobranchia</taxon>
        <taxon>Pteriomorphia</taxon>
        <taxon>Ostreida</taxon>
        <taxon>Ostreoidea</taxon>
        <taxon>Ostreidae</taxon>
        <taxon>Crassostrea</taxon>
    </lineage>
</organism>
<dbReference type="OrthoDB" id="3935740at2759"/>
<evidence type="ECO:0000313" key="3">
    <source>
        <dbReference type="Proteomes" id="UP000694844"/>
    </source>
</evidence>
<dbReference type="Pfam" id="PF06951">
    <property type="entry name" value="PLA2G12"/>
    <property type="match status" value="1"/>
</dbReference>
<dbReference type="GO" id="GO:0016042">
    <property type="term" value="P:lipid catabolic process"/>
    <property type="evidence" value="ECO:0007669"/>
    <property type="project" value="InterPro"/>
</dbReference>
<reference evidence="4" key="1">
    <citation type="submission" date="2025-08" db="UniProtKB">
        <authorList>
            <consortium name="RefSeq"/>
        </authorList>
    </citation>
    <scope>IDENTIFICATION</scope>
    <source>
        <tissue evidence="4">Whole sample</tissue>
    </source>
</reference>
<dbReference type="InterPro" id="IPR036444">
    <property type="entry name" value="PLipase_A2_dom_sf"/>
</dbReference>
<dbReference type="Proteomes" id="UP000694844">
    <property type="component" value="Chromosome 2"/>
</dbReference>
<feature type="region of interest" description="Disordered" evidence="1">
    <location>
        <begin position="202"/>
        <end position="221"/>
    </location>
</feature>
<dbReference type="InterPro" id="IPR010711">
    <property type="entry name" value="PLA2G12"/>
</dbReference>
<evidence type="ECO:0000313" key="4">
    <source>
        <dbReference type="RefSeq" id="XP_022319172.1"/>
    </source>
</evidence>
<dbReference type="GO" id="GO:0006644">
    <property type="term" value="P:phospholipid metabolic process"/>
    <property type="evidence" value="ECO:0007669"/>
    <property type="project" value="InterPro"/>
</dbReference>
<dbReference type="PANTHER" id="PTHR12824:SF8">
    <property type="entry name" value="GXIVSPLA2, ISOFORM A"/>
    <property type="match status" value="1"/>
</dbReference>
<dbReference type="AlphaFoldDB" id="A0A8B8CTJ2"/>
<keyword evidence="2" id="KW-0732">Signal</keyword>
<dbReference type="Gene3D" id="1.20.90.10">
    <property type="entry name" value="Phospholipase A2 domain"/>
    <property type="match status" value="1"/>
</dbReference>
<accession>A0A8B8CTJ2</accession>
<dbReference type="GeneID" id="111121964"/>
<evidence type="ECO:0000256" key="1">
    <source>
        <dbReference type="SAM" id="MobiDB-lite"/>
    </source>
</evidence>
<dbReference type="GO" id="GO:0005576">
    <property type="term" value="C:extracellular region"/>
    <property type="evidence" value="ECO:0007669"/>
    <property type="project" value="InterPro"/>
</dbReference>
<dbReference type="PANTHER" id="PTHR12824">
    <property type="entry name" value="GROUP XII SECRETORY PHOSPHOLIPASE A2 FAMILY MEMBER"/>
    <property type="match status" value="1"/>
</dbReference>
<evidence type="ECO:0000256" key="2">
    <source>
        <dbReference type="SAM" id="SignalP"/>
    </source>
</evidence>
<dbReference type="GO" id="GO:0004623">
    <property type="term" value="F:phospholipase A2 activity"/>
    <property type="evidence" value="ECO:0007669"/>
    <property type="project" value="InterPro"/>
</dbReference>
<proteinExistence type="predicted"/>